<sequence>MDIITKLRGFLATWSSGGEEQCRQFLAPLHSNPSDAKSADALATAYHTLLTATLSSWKAQDPLSPSAFVSFVQSTLQALPSSSHDASPAPASAQAIGETLVDTIWAMDSQLDEILVDVKSAAAAASEAAGGEGDASGVTTVKKNAEKDKDVLVDIAKQLLSAGILDPGVCRERLDIVLIANAGLVTDKPSFDRKEIRTRTGLFYKQNKFNLLREQSEGYSKLITEVTSSLPPPHSMATGRPTESFEVVAARVRPVWERVVSLIGYFDLDPNRALDVILDVFSVHLTTHWSFFIVLLGFKFRHYQSPEVTETTPRHLYLTAALLIREGFITLEDLYPHITPTDEDMEEKEHKAYLASVDTRIANAKISQLAMAAPLESSDSRNNKSRPSTVSEPKPAAAAPEPKQPPNQKLGVLIALLSVGALRPAFALLSRFRWLVDAHPEVADLIIRAVKHAIAPLYDSHLVTKERKPSYMQPRPRYSATGLIQVPTRKPGLTLWAPTPPSTSTVDFVYFFPCWADRVPVCVKLNDLVDVVEPLMAFIGLHVSREAIFLTKFLRLGRLHIQSSAETKDGNKRPLGTLEPDHPVRQFWFKVLRVYLLPALPLIRGNAVCTVEIWHIIRQFETTVRWRLYGEWKTRTYQSHPELRVVAVQADRESKGIMRRLSHNTIDTLSGTVAKLAHSNPCIFFRNAVNQIMAYDNLAGVVIQALKYVTNMGFDVLVYIILEALSNPNKARVKDDGVNTSDWLQSLASFTGMLFRRYSADITPLLKYIVHQLYNNQTTEIVVLRELIWKLAGIEPLPSLSDAQVTAMAGGPTLRIEAVASVTRGARLDPAEVFKGPQRLGKALLDSSLALPLLIQVAQQRQSAVYQTQDAHLKSIASLYDTTHGVLLQYLELLTTPSVIPAQDYAAKIVPSLGELGELYGICAPIVMQIMRPILQASLLKSALAMNEQERIAGEEAERRLKAALAAKRDPSAANSRIASPGSAEPPTSDPNGDAKPATQDLRPSEDVVMEDTVVTTPPQSESPWVPEIEALFDDLKKVAPKEAYDIVGPGFYMTFWQLSTYDLAPPSSKYDEEGANLRALSRQEDTKYVQADRSSDRTKRQTAFAHRSRRERYNMFVHTLAQELKEQMISRMYTIKRLNKEKGHWFRHSTKAAVLSSAIIEHCIQPRCLLSPMDADYCVQMIKVIHTLGTPGFSTLMVYDKLLGEHAKVIVFSCSEYEARNYGRFLLGILTDLYKWYQDEQVYMQDNRVKVSGRAVWLPGFQRQFSNNATVEPSAVLSWTNFQQIMRKWHRKLFKSLAECIQTGEFMHVYNAIIVLKEILPVFPLANVAESLGMHLNQVMIAFLEKEKRGDLKILGKAYHASLLKRESYWASPKSAVPKPVSVSTASPRPISSSPAPAAAEKPKTVSTVSTTASQTDKSRIVSTPTPSAPRAQLVTNGGAEKPGLEIPSTKMAISSIPRPEVVRRVRTDARSATPTQPAANGKAPEMKPQPMDVDTAPAADSRQPKDISALRPSPRPTGIAPIPRPETPGGPARKPPAPPAKDTSRPHTPVSTNVPSKAPPQSPRSHRAAEERPQRHEFPPAMPPPSAPSQTGTAQGLRDTAKSTLGRRGEDQDERIHRPPPSEPRHITTGSRAPSPSGRHRSPSPRPGTRNTSSESRRSRSDRGDGDRLEDKRGERGDLRPERREMGLHRGERRERTSTRESDRERDKERGRDRHGDRERERERDRDRERERDREPRDRDRDRDARDRERDRDRGDRHRRDDKDRDRESRKDRDMLGRGIGPSPTDEPSMLGRPDLSRHRSTQATEDALGKRRRPVEDDPERAAKRSSRERSHRDERGRRSSEKEHERPRESDRRRRERDVSDADARSVPSDKPVEKRIPEGPASAKALPATTPSAPRAMAANEPPRMGKPEAAGGRDRSIRDAAPYQPSKSPPLPPSSGMLPSPQESNGGSLRSRIGEREAPRLPQTPSSLRSDAPVPVERNRPEEDRDGGRKRTISDRERDATGDSPLIGSPDPSLPPKRPRINRNRYPSIGSSSHAIAKRLLPIDPQAGDKSRPSRKD</sequence>
<feature type="compositionally biased region" description="Basic and acidic residues" evidence="5">
    <location>
        <begin position="2053"/>
        <end position="2063"/>
    </location>
</feature>
<feature type="compositionally biased region" description="Basic and acidic residues" evidence="5">
    <location>
        <begin position="1569"/>
        <end position="1580"/>
    </location>
</feature>
<evidence type="ECO:0000259" key="7">
    <source>
        <dbReference type="Pfam" id="PF11732"/>
    </source>
</evidence>
<evidence type="ECO:0000256" key="2">
    <source>
        <dbReference type="ARBA" id="ARBA00007857"/>
    </source>
</evidence>
<dbReference type="GO" id="GO:0006406">
    <property type="term" value="P:mRNA export from nucleus"/>
    <property type="evidence" value="ECO:0007669"/>
    <property type="project" value="InterPro"/>
</dbReference>
<comment type="subcellular location">
    <subcellularLocation>
        <location evidence="1">Nucleus</location>
    </subcellularLocation>
</comment>
<feature type="compositionally biased region" description="Low complexity" evidence="5">
    <location>
        <begin position="1385"/>
        <end position="1413"/>
    </location>
</feature>
<feature type="compositionally biased region" description="Pro residues" evidence="5">
    <location>
        <begin position="1524"/>
        <end position="1541"/>
    </location>
</feature>
<evidence type="ECO:0000259" key="6">
    <source>
        <dbReference type="Pfam" id="PF11262"/>
    </source>
</evidence>
<feature type="compositionally biased region" description="Basic and acidic residues" evidence="5">
    <location>
        <begin position="1609"/>
        <end position="1619"/>
    </location>
</feature>
<evidence type="ECO:0000256" key="5">
    <source>
        <dbReference type="SAM" id="MobiDB-lite"/>
    </source>
</evidence>
<feature type="compositionally biased region" description="Basic and acidic residues" evidence="5">
    <location>
        <begin position="1657"/>
        <end position="1778"/>
    </location>
</feature>
<feature type="compositionally biased region" description="Basic and acidic residues" evidence="5">
    <location>
        <begin position="1817"/>
        <end position="1868"/>
    </location>
</feature>
<dbReference type="GO" id="GO:0000445">
    <property type="term" value="C:THO complex part of transcription export complex"/>
    <property type="evidence" value="ECO:0007669"/>
    <property type="project" value="TreeGrafter"/>
</dbReference>
<dbReference type="InterPro" id="IPR021726">
    <property type="entry name" value="THO_THOC2_N"/>
</dbReference>
<feature type="compositionally biased region" description="Basic and acidic residues" evidence="5">
    <location>
        <begin position="1983"/>
        <end position="2007"/>
    </location>
</feature>
<dbReference type="STRING" id="135208.A0A4Z0A5R0"/>
<feature type="compositionally biased region" description="Low complexity" evidence="5">
    <location>
        <begin position="392"/>
        <end position="401"/>
    </location>
</feature>
<dbReference type="EMBL" id="SFCI01000173">
    <property type="protein sequence ID" value="TFY81790.1"/>
    <property type="molecule type" value="Genomic_DNA"/>
</dbReference>
<evidence type="ECO:0000313" key="9">
    <source>
        <dbReference type="EMBL" id="TFY81790.1"/>
    </source>
</evidence>
<feature type="domain" description="THO complex subunitTHOC2 C-terminal" evidence="6">
    <location>
        <begin position="1047"/>
        <end position="1364"/>
    </location>
</feature>
<dbReference type="Pfam" id="PF11262">
    <property type="entry name" value="Tho2"/>
    <property type="match status" value="1"/>
</dbReference>
<accession>A0A4Z0A5R0</accession>
<evidence type="ECO:0000256" key="1">
    <source>
        <dbReference type="ARBA" id="ARBA00004123"/>
    </source>
</evidence>
<evidence type="ECO:0000256" key="3">
    <source>
        <dbReference type="ARBA" id="ARBA00019596"/>
    </source>
</evidence>
<dbReference type="Proteomes" id="UP000298061">
    <property type="component" value="Unassembled WGS sequence"/>
</dbReference>
<feature type="region of interest" description="Disordered" evidence="5">
    <location>
        <begin position="964"/>
        <end position="1008"/>
    </location>
</feature>
<feature type="compositionally biased region" description="Basic and acidic residues" evidence="5">
    <location>
        <begin position="1909"/>
        <end position="1924"/>
    </location>
</feature>
<gene>
    <name evidence="9" type="ORF">EWM64_g2223</name>
</gene>
<dbReference type="InterPro" id="IPR021418">
    <property type="entry name" value="THO_THOC2_C"/>
</dbReference>
<keyword evidence="10" id="KW-1185">Reference proteome</keyword>
<evidence type="ECO:0000256" key="4">
    <source>
        <dbReference type="ARBA" id="ARBA00023242"/>
    </source>
</evidence>
<dbReference type="PANTHER" id="PTHR21597">
    <property type="entry name" value="THO2 PROTEIN"/>
    <property type="match status" value="1"/>
</dbReference>
<dbReference type="OrthoDB" id="29024at2759"/>
<dbReference type="PANTHER" id="PTHR21597:SF0">
    <property type="entry name" value="THO COMPLEX SUBUNIT 2"/>
    <property type="match status" value="1"/>
</dbReference>
<reference evidence="9 10" key="1">
    <citation type="submission" date="2019-02" db="EMBL/GenBank/DDBJ databases">
        <title>Genome sequencing of the rare red list fungi Hericium alpestre (H. flagellum).</title>
        <authorList>
            <person name="Buettner E."/>
            <person name="Kellner H."/>
        </authorList>
    </citation>
    <scope>NUCLEOTIDE SEQUENCE [LARGE SCALE GENOMIC DNA]</scope>
    <source>
        <strain evidence="9 10">DSM 108284</strain>
    </source>
</reference>
<feature type="domain" description="THO complex subunitTHOC2 N-terminal" evidence="7">
    <location>
        <begin position="673"/>
        <end position="748"/>
    </location>
</feature>
<name>A0A4Z0A5R0_9AGAM</name>
<protein>
    <recommendedName>
        <fullName evidence="3">THO complex subunit 2</fullName>
    </recommendedName>
</protein>
<proteinExistence type="inferred from homology"/>
<evidence type="ECO:0000313" key="10">
    <source>
        <dbReference type="Proteomes" id="UP000298061"/>
    </source>
</evidence>
<feature type="region of interest" description="Disordered" evidence="5">
    <location>
        <begin position="373"/>
        <end position="404"/>
    </location>
</feature>
<dbReference type="InterPro" id="IPR040007">
    <property type="entry name" value="Tho2"/>
</dbReference>
<organism evidence="9 10">
    <name type="scientific">Hericium alpestre</name>
    <dbReference type="NCBI Taxonomy" id="135208"/>
    <lineage>
        <taxon>Eukaryota</taxon>
        <taxon>Fungi</taxon>
        <taxon>Dikarya</taxon>
        <taxon>Basidiomycota</taxon>
        <taxon>Agaricomycotina</taxon>
        <taxon>Agaricomycetes</taxon>
        <taxon>Russulales</taxon>
        <taxon>Hericiaceae</taxon>
        <taxon>Hericium</taxon>
    </lineage>
</organism>
<comment type="similarity">
    <text evidence="2">Belongs to the THOC2 family.</text>
</comment>
<feature type="region of interest" description="Disordered" evidence="5">
    <location>
        <begin position="1376"/>
        <end position="2063"/>
    </location>
</feature>
<feature type="compositionally biased region" description="Polar residues" evidence="5">
    <location>
        <begin position="1414"/>
        <end position="1427"/>
    </location>
</feature>
<dbReference type="GO" id="GO:0006397">
    <property type="term" value="P:mRNA processing"/>
    <property type="evidence" value="ECO:0007669"/>
    <property type="project" value="InterPro"/>
</dbReference>
<keyword evidence="4" id="KW-0539">Nucleus</keyword>
<feature type="domain" description="THO complex subunit 2 N-terminal" evidence="8">
    <location>
        <begin position="295"/>
        <end position="668"/>
    </location>
</feature>
<dbReference type="Pfam" id="PF16134">
    <property type="entry name" value="THOC2_N"/>
    <property type="match status" value="1"/>
</dbReference>
<comment type="caution">
    <text evidence="9">The sequence shown here is derived from an EMBL/GenBank/DDBJ whole genome shotgun (WGS) entry which is preliminary data.</text>
</comment>
<dbReference type="GO" id="GO:0003729">
    <property type="term" value="F:mRNA binding"/>
    <property type="evidence" value="ECO:0007669"/>
    <property type="project" value="TreeGrafter"/>
</dbReference>
<feature type="compositionally biased region" description="Basic and acidic residues" evidence="5">
    <location>
        <begin position="1462"/>
        <end position="1471"/>
    </location>
</feature>
<evidence type="ECO:0000259" key="8">
    <source>
        <dbReference type="Pfam" id="PF16134"/>
    </source>
</evidence>
<dbReference type="InterPro" id="IPR032302">
    <property type="entry name" value="THOC2_N"/>
</dbReference>
<feature type="region of interest" description="Disordered" evidence="5">
    <location>
        <begin position="1085"/>
        <end position="1105"/>
    </location>
</feature>
<dbReference type="Pfam" id="PF11732">
    <property type="entry name" value="Thoc2"/>
    <property type="match status" value="1"/>
</dbReference>